<organism evidence="3 4">
    <name type="scientific">Saccharothrix violaceirubra</name>
    <dbReference type="NCBI Taxonomy" id="413306"/>
    <lineage>
        <taxon>Bacteria</taxon>
        <taxon>Bacillati</taxon>
        <taxon>Actinomycetota</taxon>
        <taxon>Actinomycetes</taxon>
        <taxon>Pseudonocardiales</taxon>
        <taxon>Pseudonocardiaceae</taxon>
        <taxon>Saccharothrix</taxon>
    </lineage>
</organism>
<dbReference type="GO" id="GO:0032259">
    <property type="term" value="P:methylation"/>
    <property type="evidence" value="ECO:0007669"/>
    <property type="project" value="UniProtKB-KW"/>
</dbReference>
<dbReference type="InterPro" id="IPR041698">
    <property type="entry name" value="Methyltransf_25"/>
</dbReference>
<dbReference type="GO" id="GO:0008168">
    <property type="term" value="F:methyltransferase activity"/>
    <property type="evidence" value="ECO:0007669"/>
    <property type="project" value="UniProtKB-KW"/>
</dbReference>
<evidence type="ECO:0000313" key="4">
    <source>
        <dbReference type="Proteomes" id="UP000542674"/>
    </source>
</evidence>
<dbReference type="EMBL" id="JACHJS010000001">
    <property type="protein sequence ID" value="MBB4965874.1"/>
    <property type="molecule type" value="Genomic_DNA"/>
</dbReference>
<dbReference type="Proteomes" id="UP000542674">
    <property type="component" value="Unassembled WGS sequence"/>
</dbReference>
<feature type="compositionally biased region" description="Basic and acidic residues" evidence="1">
    <location>
        <begin position="292"/>
        <end position="303"/>
    </location>
</feature>
<dbReference type="PANTHER" id="PTHR43591:SF99">
    <property type="entry name" value="OS06G0646000 PROTEIN"/>
    <property type="match status" value="1"/>
</dbReference>
<keyword evidence="4" id="KW-1185">Reference proteome</keyword>
<dbReference type="RefSeq" id="WP_184669579.1">
    <property type="nucleotide sequence ID" value="NZ_BAABAI010000038.1"/>
</dbReference>
<comment type="caution">
    <text evidence="3">The sequence shown here is derived from an EMBL/GenBank/DDBJ whole genome shotgun (WGS) entry which is preliminary data.</text>
</comment>
<dbReference type="SUPFAM" id="SSF53335">
    <property type="entry name" value="S-adenosyl-L-methionine-dependent methyltransferases"/>
    <property type="match status" value="1"/>
</dbReference>
<dbReference type="AlphaFoldDB" id="A0A7W7T3I3"/>
<dbReference type="Gene3D" id="3.40.50.150">
    <property type="entry name" value="Vaccinia Virus protein VP39"/>
    <property type="match status" value="1"/>
</dbReference>
<keyword evidence="3" id="KW-0808">Transferase</keyword>
<reference evidence="3 4" key="1">
    <citation type="submission" date="2020-08" db="EMBL/GenBank/DDBJ databases">
        <title>Sequencing the genomes of 1000 actinobacteria strains.</title>
        <authorList>
            <person name="Klenk H.-P."/>
        </authorList>
    </citation>
    <scope>NUCLEOTIDE SEQUENCE [LARGE SCALE GENOMIC DNA]</scope>
    <source>
        <strain evidence="3 4">DSM 45084</strain>
    </source>
</reference>
<dbReference type="CDD" id="cd02440">
    <property type="entry name" value="AdoMet_MTases"/>
    <property type="match status" value="1"/>
</dbReference>
<evidence type="ECO:0000256" key="1">
    <source>
        <dbReference type="SAM" id="MobiDB-lite"/>
    </source>
</evidence>
<accession>A0A7W7T3I3</accession>
<evidence type="ECO:0000259" key="2">
    <source>
        <dbReference type="Pfam" id="PF13649"/>
    </source>
</evidence>
<gene>
    <name evidence="3" type="ORF">F4559_003233</name>
</gene>
<dbReference type="InterPro" id="IPR029063">
    <property type="entry name" value="SAM-dependent_MTases_sf"/>
</dbReference>
<sequence>MTSYDVLAEVYEWLISDAKSTPPEFAAAFADVTCLLPPNAQVLDCSCGTGQLAVGLAGLGMRVVATDASEAMVRRTEELSEEFKASVRTVRADWQELPDHFDDGTFDMVFCVGNSLHHAAGARGRLAALESMSRLLRRGGRLVLTSRTWELVRARGSRLDISDRLVRRNGRDAMVVYRWEIAPHWEEEHHIEIAVAQVDAAGPVVVRSELLSCWPYRHDELEAELHRVGLRTERSTFNPEAENYLVVASKILTTGSQPLGRAARLLSADFLPSSAMPVRFRPSAHSPSRSTNPDRDTRPLAAP</sequence>
<evidence type="ECO:0000313" key="3">
    <source>
        <dbReference type="EMBL" id="MBB4965874.1"/>
    </source>
</evidence>
<name>A0A7W7T3I3_9PSEU</name>
<dbReference type="PANTHER" id="PTHR43591">
    <property type="entry name" value="METHYLTRANSFERASE"/>
    <property type="match status" value="1"/>
</dbReference>
<protein>
    <submittedName>
        <fullName evidence="3">SAM-dependent methyltransferase</fullName>
    </submittedName>
</protein>
<proteinExistence type="predicted"/>
<dbReference type="Pfam" id="PF13649">
    <property type="entry name" value="Methyltransf_25"/>
    <property type="match status" value="1"/>
</dbReference>
<feature type="domain" description="Methyltransferase" evidence="2">
    <location>
        <begin position="42"/>
        <end position="140"/>
    </location>
</feature>
<keyword evidence="3" id="KW-0489">Methyltransferase</keyword>
<feature type="region of interest" description="Disordered" evidence="1">
    <location>
        <begin position="278"/>
        <end position="303"/>
    </location>
</feature>